<dbReference type="Gene3D" id="3.30.460.10">
    <property type="entry name" value="Beta Polymerase, domain 2"/>
    <property type="match status" value="1"/>
</dbReference>
<dbReference type="InterPro" id="IPR043519">
    <property type="entry name" value="NT_sf"/>
</dbReference>
<dbReference type="InterPro" id="IPR052038">
    <property type="entry name" value="Type-VII_TA_antitoxin"/>
</dbReference>
<reference evidence="11" key="1">
    <citation type="submission" date="2018-06" db="EMBL/GenBank/DDBJ databases">
        <authorList>
            <person name="Zhirakovskaya E."/>
        </authorList>
    </citation>
    <scope>NUCLEOTIDE SEQUENCE</scope>
</reference>
<dbReference type="InterPro" id="IPR002934">
    <property type="entry name" value="Polymerase_NTP_transf_dom"/>
</dbReference>
<evidence type="ECO:0000256" key="8">
    <source>
        <dbReference type="ARBA" id="ARBA00022842"/>
    </source>
</evidence>
<evidence type="ECO:0000256" key="9">
    <source>
        <dbReference type="ARBA" id="ARBA00038276"/>
    </source>
</evidence>
<keyword evidence="8" id="KW-0460">Magnesium</keyword>
<dbReference type="AlphaFoldDB" id="A0A3B0WR14"/>
<dbReference type="GO" id="GO:0016779">
    <property type="term" value="F:nucleotidyltransferase activity"/>
    <property type="evidence" value="ECO:0007669"/>
    <property type="project" value="UniProtKB-KW"/>
</dbReference>
<evidence type="ECO:0000256" key="2">
    <source>
        <dbReference type="ARBA" id="ARBA00022649"/>
    </source>
</evidence>
<dbReference type="SUPFAM" id="SSF81301">
    <property type="entry name" value="Nucleotidyltransferase"/>
    <property type="match status" value="1"/>
</dbReference>
<keyword evidence="6" id="KW-0547">Nucleotide-binding</keyword>
<dbReference type="GO" id="GO:0046872">
    <property type="term" value="F:metal ion binding"/>
    <property type="evidence" value="ECO:0007669"/>
    <property type="project" value="UniProtKB-KW"/>
</dbReference>
<sequence length="96" mass="11115">MLLENLQAQKADIIALGNQYGVRRIRVFGSVARCEEHADSDVDFLVDFPRGYDLFSQRLPFTEKLAQLLGRKVDVVPEHELNRYIRERVLQEAVDL</sequence>
<evidence type="ECO:0000256" key="3">
    <source>
        <dbReference type="ARBA" id="ARBA00022679"/>
    </source>
</evidence>
<protein>
    <submittedName>
        <fullName evidence="11">Nucleotidyltransferase domain protein, BT0168 group</fullName>
    </submittedName>
</protein>
<evidence type="ECO:0000259" key="10">
    <source>
        <dbReference type="Pfam" id="PF01909"/>
    </source>
</evidence>
<keyword evidence="5" id="KW-0479">Metal-binding</keyword>
<name>A0A3B0WR14_9ZZZZ</name>
<evidence type="ECO:0000256" key="4">
    <source>
        <dbReference type="ARBA" id="ARBA00022695"/>
    </source>
</evidence>
<evidence type="ECO:0000256" key="5">
    <source>
        <dbReference type="ARBA" id="ARBA00022723"/>
    </source>
</evidence>
<dbReference type="Pfam" id="PF01909">
    <property type="entry name" value="NTP_transf_2"/>
    <property type="match status" value="1"/>
</dbReference>
<dbReference type="GO" id="GO:0005524">
    <property type="term" value="F:ATP binding"/>
    <property type="evidence" value="ECO:0007669"/>
    <property type="project" value="UniProtKB-KW"/>
</dbReference>
<evidence type="ECO:0000256" key="6">
    <source>
        <dbReference type="ARBA" id="ARBA00022741"/>
    </source>
</evidence>
<dbReference type="PANTHER" id="PTHR33571:SF12">
    <property type="entry name" value="BSL3053 PROTEIN"/>
    <property type="match status" value="1"/>
</dbReference>
<proteinExistence type="inferred from homology"/>
<comment type="similarity">
    <text evidence="9">Belongs to the MntA antitoxin family.</text>
</comment>
<organism evidence="11">
    <name type="scientific">hydrothermal vent metagenome</name>
    <dbReference type="NCBI Taxonomy" id="652676"/>
    <lineage>
        <taxon>unclassified sequences</taxon>
        <taxon>metagenomes</taxon>
        <taxon>ecological metagenomes</taxon>
    </lineage>
</organism>
<keyword evidence="4" id="KW-0548">Nucleotidyltransferase</keyword>
<evidence type="ECO:0000256" key="1">
    <source>
        <dbReference type="ARBA" id="ARBA00001946"/>
    </source>
</evidence>
<accession>A0A3B0WR14</accession>
<evidence type="ECO:0000256" key="7">
    <source>
        <dbReference type="ARBA" id="ARBA00022840"/>
    </source>
</evidence>
<comment type="cofactor">
    <cofactor evidence="1">
        <name>Mg(2+)</name>
        <dbReference type="ChEBI" id="CHEBI:18420"/>
    </cofactor>
</comment>
<keyword evidence="3 11" id="KW-0808">Transferase</keyword>
<keyword evidence="2" id="KW-1277">Toxin-antitoxin system</keyword>
<evidence type="ECO:0000313" key="11">
    <source>
        <dbReference type="EMBL" id="VAW57781.1"/>
    </source>
</evidence>
<dbReference type="CDD" id="cd05403">
    <property type="entry name" value="NT_KNTase_like"/>
    <property type="match status" value="1"/>
</dbReference>
<gene>
    <name evidence="11" type="ORF">MNBD_GAMMA07-2771</name>
</gene>
<keyword evidence="7" id="KW-0067">ATP-binding</keyword>
<dbReference type="PANTHER" id="PTHR33571">
    <property type="entry name" value="SSL8005 PROTEIN"/>
    <property type="match status" value="1"/>
</dbReference>
<dbReference type="EMBL" id="UOFF01000455">
    <property type="protein sequence ID" value="VAW57781.1"/>
    <property type="molecule type" value="Genomic_DNA"/>
</dbReference>
<feature type="domain" description="Polymerase nucleotidyl transferase" evidence="10">
    <location>
        <begin position="19"/>
        <end position="94"/>
    </location>
</feature>